<dbReference type="InterPro" id="IPR029057">
    <property type="entry name" value="PRTase-like"/>
</dbReference>
<dbReference type="NCBIfam" id="NF005537">
    <property type="entry name" value="PRK07199.1"/>
    <property type="match status" value="1"/>
</dbReference>
<dbReference type="Pfam" id="PF13793">
    <property type="entry name" value="Pribosyltran_N"/>
    <property type="match status" value="1"/>
</dbReference>
<dbReference type="SUPFAM" id="SSF53271">
    <property type="entry name" value="PRTase-like"/>
    <property type="match status" value="2"/>
</dbReference>
<proteinExistence type="inferred from homology"/>
<evidence type="ECO:0000256" key="1">
    <source>
        <dbReference type="ARBA" id="ARBA00022727"/>
    </source>
</evidence>
<comment type="similarity">
    <text evidence="2">Belongs to the ribose-phosphate pyrophosphokinase family.</text>
</comment>
<comment type="caution">
    <text evidence="6">The sequence shown here is derived from an EMBL/GenBank/DDBJ whole genome shotgun (WGS) entry which is preliminary data.</text>
</comment>
<dbReference type="Pfam" id="PF00156">
    <property type="entry name" value="Pribosyltran"/>
    <property type="match status" value="1"/>
</dbReference>
<evidence type="ECO:0000256" key="2">
    <source>
        <dbReference type="RuleBase" id="RU004324"/>
    </source>
</evidence>
<keyword evidence="6" id="KW-0808">Transferase</keyword>
<dbReference type="EC" id="2.7.6.1" evidence="6"/>
<keyword evidence="7" id="KW-1185">Reference proteome</keyword>
<dbReference type="InterPro" id="IPR000836">
    <property type="entry name" value="PRTase_dom"/>
</dbReference>
<feature type="domain" description="Phosphoribosyltransferase" evidence="4">
    <location>
        <begin position="151"/>
        <end position="251"/>
    </location>
</feature>
<dbReference type="PANTHER" id="PTHR10210:SF41">
    <property type="entry name" value="RIBOSE-PHOSPHATE PYROPHOSPHOKINASE 1, CHLOROPLASTIC"/>
    <property type="match status" value="1"/>
</dbReference>
<organism evidence="6 7">
    <name type="scientific">Pseudaestuariivita atlantica</name>
    <dbReference type="NCBI Taxonomy" id="1317121"/>
    <lineage>
        <taxon>Bacteria</taxon>
        <taxon>Pseudomonadati</taxon>
        <taxon>Pseudomonadota</taxon>
        <taxon>Alphaproteobacteria</taxon>
        <taxon>Rhodobacterales</taxon>
        <taxon>Paracoccaceae</taxon>
        <taxon>Pseudaestuariivita</taxon>
    </lineage>
</organism>
<evidence type="ECO:0000313" key="7">
    <source>
        <dbReference type="Proteomes" id="UP000036938"/>
    </source>
</evidence>
<name>A0A0L1JSA0_9RHOB</name>
<feature type="compositionally biased region" description="Polar residues" evidence="3">
    <location>
        <begin position="292"/>
        <end position="308"/>
    </location>
</feature>
<dbReference type="GO" id="GO:0006015">
    <property type="term" value="P:5-phosphoribose 1-diphosphate biosynthetic process"/>
    <property type="evidence" value="ECO:0007669"/>
    <property type="project" value="TreeGrafter"/>
</dbReference>
<dbReference type="STRING" id="1317121.ATO11_03995"/>
<sequence>MDALATEMAGLLGAETAAVDLHRFPDGESLVTLPDTMTGRNVIILTTLRDPDPLALPLRFTAATARELGAARVGLVAPYLAYMRQDTRFAPGQAVTAPLFARYLEDSFDWLVTADPHLHRIPSLGRLFGIPAIRVQSAPLIADWISREVPDAVILGPDSESQQWVAEVARMAGRPFEVLSKVRSGDRNVQVSVPESEALTQGTPVILDDIASSGRTMIRAIERLAAAGTRPPVCVVIHAVFAAGAHDEILAAGAARVITTNSIPHPSNAISLAEPLAANCIQAMSGMVGKPTGQTSRSPNMPTTEPET</sequence>
<evidence type="ECO:0000313" key="6">
    <source>
        <dbReference type="EMBL" id="KNG94577.1"/>
    </source>
</evidence>
<dbReference type="PANTHER" id="PTHR10210">
    <property type="entry name" value="RIBOSE-PHOSPHATE DIPHOSPHOKINASE FAMILY MEMBER"/>
    <property type="match status" value="1"/>
</dbReference>
<reference evidence="6 7" key="1">
    <citation type="journal article" date="2015" name="Int. J. Syst. Evol. Microbiol.">
        <title>Aestuariivita atlantica sp. nov., isolated from deep sea sediment of the Atlantic Ocean.</title>
        <authorList>
            <person name="Li G."/>
            <person name="Lai Q."/>
            <person name="Du Y."/>
            <person name="Liu X."/>
            <person name="Sun F."/>
            <person name="Shao Z."/>
        </authorList>
    </citation>
    <scope>NUCLEOTIDE SEQUENCE [LARGE SCALE GENOMIC DNA]</scope>
    <source>
        <strain evidence="6 7">22II-S11-z3</strain>
    </source>
</reference>
<dbReference type="AlphaFoldDB" id="A0A0L1JSA0"/>
<dbReference type="Proteomes" id="UP000036938">
    <property type="component" value="Unassembled WGS sequence"/>
</dbReference>
<evidence type="ECO:0000259" key="5">
    <source>
        <dbReference type="Pfam" id="PF13793"/>
    </source>
</evidence>
<dbReference type="EMBL" id="AQQZ01000002">
    <property type="protein sequence ID" value="KNG94577.1"/>
    <property type="molecule type" value="Genomic_DNA"/>
</dbReference>
<accession>A0A0L1JSA0</accession>
<gene>
    <name evidence="6" type="ORF">ATO11_03995</name>
</gene>
<feature type="region of interest" description="Disordered" evidence="3">
    <location>
        <begin position="288"/>
        <end position="308"/>
    </location>
</feature>
<dbReference type="SMART" id="SM01400">
    <property type="entry name" value="Pribosyltran_N"/>
    <property type="match status" value="1"/>
</dbReference>
<dbReference type="InterPro" id="IPR029099">
    <property type="entry name" value="Pribosyltran_N"/>
</dbReference>
<dbReference type="GO" id="GO:0005737">
    <property type="term" value="C:cytoplasm"/>
    <property type="evidence" value="ECO:0007669"/>
    <property type="project" value="TreeGrafter"/>
</dbReference>
<dbReference type="GO" id="GO:0006164">
    <property type="term" value="P:purine nucleotide biosynthetic process"/>
    <property type="evidence" value="ECO:0007669"/>
    <property type="project" value="TreeGrafter"/>
</dbReference>
<dbReference type="Gene3D" id="3.40.50.2020">
    <property type="match status" value="2"/>
</dbReference>
<protein>
    <submittedName>
        <fullName evidence="6">Phosphoribosylpyrophosphate synthetase</fullName>
        <ecNumber evidence="6">2.7.6.1</ecNumber>
    </submittedName>
</protein>
<dbReference type="InterPro" id="IPR005946">
    <property type="entry name" value="Rib-P_diPkinase"/>
</dbReference>
<evidence type="ECO:0000256" key="3">
    <source>
        <dbReference type="SAM" id="MobiDB-lite"/>
    </source>
</evidence>
<dbReference type="NCBIfam" id="TIGR01251">
    <property type="entry name" value="ribP_PPkin"/>
    <property type="match status" value="1"/>
</dbReference>
<evidence type="ECO:0000259" key="4">
    <source>
        <dbReference type="Pfam" id="PF00156"/>
    </source>
</evidence>
<dbReference type="GO" id="GO:0002189">
    <property type="term" value="C:ribose phosphate diphosphokinase complex"/>
    <property type="evidence" value="ECO:0007669"/>
    <property type="project" value="TreeGrafter"/>
</dbReference>
<dbReference type="PATRIC" id="fig|1317121.7.peg.1170"/>
<dbReference type="GO" id="GO:0000287">
    <property type="term" value="F:magnesium ion binding"/>
    <property type="evidence" value="ECO:0007669"/>
    <property type="project" value="InterPro"/>
</dbReference>
<dbReference type="GO" id="GO:0004749">
    <property type="term" value="F:ribose phosphate diphosphokinase activity"/>
    <property type="evidence" value="ECO:0007669"/>
    <property type="project" value="UniProtKB-EC"/>
</dbReference>
<dbReference type="CDD" id="cd06223">
    <property type="entry name" value="PRTases_typeI"/>
    <property type="match status" value="1"/>
</dbReference>
<feature type="domain" description="Ribose-phosphate pyrophosphokinase N-terminal" evidence="5">
    <location>
        <begin position="3"/>
        <end position="105"/>
    </location>
</feature>
<keyword evidence="1 2" id="KW-0545">Nucleotide biosynthesis</keyword>